<dbReference type="Gene3D" id="3.40.50.300">
    <property type="entry name" value="P-loop containing nucleotide triphosphate hydrolases"/>
    <property type="match status" value="1"/>
</dbReference>
<evidence type="ECO:0000313" key="18">
    <source>
        <dbReference type="EMBL" id="GAA0953805.1"/>
    </source>
</evidence>
<keyword evidence="14" id="KW-0067">ATP-binding</keyword>
<dbReference type="Proteomes" id="UP001500665">
    <property type="component" value="Unassembled WGS sequence"/>
</dbReference>
<comment type="similarity">
    <text evidence="7">Belongs to the CobU/CobP family.</text>
</comment>
<evidence type="ECO:0000256" key="8">
    <source>
        <dbReference type="ARBA" id="ARBA00012016"/>
    </source>
</evidence>
<comment type="function">
    <text evidence="4">Catalyzes ATP-dependent phosphorylation of adenosylcobinamide and addition of GMP to adenosylcobinamide phosphate.</text>
</comment>
<keyword evidence="19" id="KW-1185">Reference proteome</keyword>
<organism evidence="18 19">
    <name type="scientific">Actinocorallia libanotica</name>
    <dbReference type="NCBI Taxonomy" id="46162"/>
    <lineage>
        <taxon>Bacteria</taxon>
        <taxon>Bacillati</taxon>
        <taxon>Actinomycetota</taxon>
        <taxon>Actinomycetes</taxon>
        <taxon>Streptosporangiales</taxon>
        <taxon>Thermomonosporaceae</taxon>
        <taxon>Actinocorallia</taxon>
    </lineage>
</organism>
<evidence type="ECO:0000256" key="7">
    <source>
        <dbReference type="ARBA" id="ARBA00007490"/>
    </source>
</evidence>
<dbReference type="InterPro" id="IPR027417">
    <property type="entry name" value="P-loop_NTPase"/>
</dbReference>
<dbReference type="SUPFAM" id="SSF52540">
    <property type="entry name" value="P-loop containing nucleoside triphosphate hydrolases"/>
    <property type="match status" value="1"/>
</dbReference>
<dbReference type="CDD" id="cd00544">
    <property type="entry name" value="CobU"/>
    <property type="match status" value="1"/>
</dbReference>
<evidence type="ECO:0000256" key="11">
    <source>
        <dbReference type="ARBA" id="ARBA00022679"/>
    </source>
</evidence>
<comment type="catalytic activity">
    <reaction evidence="1">
        <text>adenosylcob(III)inamide + ATP = adenosylcob(III)inamide phosphate + ADP + H(+)</text>
        <dbReference type="Rhea" id="RHEA:15769"/>
        <dbReference type="ChEBI" id="CHEBI:2480"/>
        <dbReference type="ChEBI" id="CHEBI:15378"/>
        <dbReference type="ChEBI" id="CHEBI:30616"/>
        <dbReference type="ChEBI" id="CHEBI:58502"/>
        <dbReference type="ChEBI" id="CHEBI:456216"/>
        <dbReference type="EC" id="2.7.1.156"/>
    </reaction>
</comment>
<evidence type="ECO:0000256" key="14">
    <source>
        <dbReference type="ARBA" id="ARBA00022840"/>
    </source>
</evidence>
<evidence type="ECO:0000256" key="1">
    <source>
        <dbReference type="ARBA" id="ARBA00000312"/>
    </source>
</evidence>
<proteinExistence type="inferred from homology"/>
<dbReference type="InterPro" id="IPR003203">
    <property type="entry name" value="CobU/CobP"/>
</dbReference>
<evidence type="ECO:0000256" key="3">
    <source>
        <dbReference type="ARBA" id="ARBA00001522"/>
    </source>
</evidence>
<evidence type="ECO:0000256" key="16">
    <source>
        <dbReference type="ARBA" id="ARBA00029570"/>
    </source>
</evidence>
<name>A0ABN1R9E5_9ACTN</name>
<evidence type="ECO:0000256" key="15">
    <source>
        <dbReference type="ARBA" id="ARBA00023134"/>
    </source>
</evidence>
<dbReference type="EC" id="2.7.7.62" evidence="9"/>
<dbReference type="EMBL" id="BAAAHH010000014">
    <property type="protein sequence ID" value="GAA0953805.1"/>
    <property type="molecule type" value="Genomic_DNA"/>
</dbReference>
<evidence type="ECO:0000256" key="9">
    <source>
        <dbReference type="ARBA" id="ARBA00012523"/>
    </source>
</evidence>
<keyword evidence="15" id="KW-0342">GTP-binding</keyword>
<comment type="catalytic activity">
    <reaction evidence="2">
        <text>adenosylcob(III)inamide phosphate + GTP + H(+) = adenosylcob(III)inamide-GDP + diphosphate</text>
        <dbReference type="Rhea" id="RHEA:22712"/>
        <dbReference type="ChEBI" id="CHEBI:15378"/>
        <dbReference type="ChEBI" id="CHEBI:33019"/>
        <dbReference type="ChEBI" id="CHEBI:37565"/>
        <dbReference type="ChEBI" id="CHEBI:58502"/>
        <dbReference type="ChEBI" id="CHEBI:60487"/>
        <dbReference type="EC" id="2.7.7.62"/>
    </reaction>
</comment>
<keyword evidence="11" id="KW-0808">Transferase</keyword>
<comment type="caution">
    <text evidence="18">The sequence shown here is derived from an EMBL/GenBank/DDBJ whole genome shotgun (WGS) entry which is preliminary data.</text>
</comment>
<protein>
    <recommendedName>
        <fullName evidence="16">Adenosylcobinamide kinase</fullName>
        <ecNumber evidence="8">2.7.1.156</ecNumber>
        <ecNumber evidence="9">2.7.7.62</ecNumber>
    </recommendedName>
    <alternativeName>
        <fullName evidence="17">Adenosylcobinamide-phosphate guanylyltransferase</fullName>
    </alternativeName>
</protein>
<comment type="pathway">
    <text evidence="6">Cofactor biosynthesis; adenosylcobalamin biosynthesis; adenosylcobalamin from cob(II)yrinate a,c-diamide: step 5/7.</text>
</comment>
<gene>
    <name evidence="18" type="ORF">GCM10009550_36220</name>
</gene>
<sequence length="317" mass="34043">MRIEIEGDASAPGWPAPDCGCASCAPLRRRGESRAPLHVRVDGRPLEEWESTAVPGGLDVRTDAGERLLYGHRAACPEPAPGAVYDAVLLDLLGCPEQLAVLRRAGAVAAHTRVHAVHVDHRVRDEAELARRLGFWLAPVAGPHRTLLLGGSRSGKSAEAELRLAARPEVTYLATGPRPDGSDPEWAARVGAHRTRRPSWWRTVESDALAEVLREAEGAVLVDGLGTWLAAVMDRTGAWEDPGAVRPLLDEAVAAWRGTRAVVVAVSDEVGLSLVPDNRAGRLFRDLLGELNQRLVAESEDAALVVAGRPLPLWPGR</sequence>
<evidence type="ECO:0000256" key="4">
    <source>
        <dbReference type="ARBA" id="ARBA00003889"/>
    </source>
</evidence>
<evidence type="ECO:0000256" key="2">
    <source>
        <dbReference type="ARBA" id="ARBA00000711"/>
    </source>
</evidence>
<dbReference type="RefSeq" id="WP_344242015.1">
    <property type="nucleotide sequence ID" value="NZ_BAAAHH010000014.1"/>
</dbReference>
<evidence type="ECO:0000256" key="12">
    <source>
        <dbReference type="ARBA" id="ARBA00022741"/>
    </source>
</evidence>
<evidence type="ECO:0000256" key="13">
    <source>
        <dbReference type="ARBA" id="ARBA00022777"/>
    </source>
</evidence>
<dbReference type="Pfam" id="PF02283">
    <property type="entry name" value="CobU"/>
    <property type="match status" value="1"/>
</dbReference>
<keyword evidence="12" id="KW-0547">Nucleotide-binding</keyword>
<keyword evidence="10" id="KW-0169">Cobalamin biosynthesis</keyword>
<evidence type="ECO:0000313" key="19">
    <source>
        <dbReference type="Proteomes" id="UP001500665"/>
    </source>
</evidence>
<evidence type="ECO:0000256" key="5">
    <source>
        <dbReference type="ARBA" id="ARBA00004692"/>
    </source>
</evidence>
<dbReference type="EC" id="2.7.1.156" evidence="8"/>
<dbReference type="PANTHER" id="PTHR34848">
    <property type="match status" value="1"/>
</dbReference>
<accession>A0ABN1R9E5</accession>
<evidence type="ECO:0000256" key="10">
    <source>
        <dbReference type="ARBA" id="ARBA00022573"/>
    </source>
</evidence>
<comment type="catalytic activity">
    <reaction evidence="3">
        <text>adenosylcob(III)inamide + GTP = adenosylcob(III)inamide phosphate + GDP + H(+)</text>
        <dbReference type="Rhea" id="RHEA:15765"/>
        <dbReference type="ChEBI" id="CHEBI:2480"/>
        <dbReference type="ChEBI" id="CHEBI:15378"/>
        <dbReference type="ChEBI" id="CHEBI:37565"/>
        <dbReference type="ChEBI" id="CHEBI:58189"/>
        <dbReference type="ChEBI" id="CHEBI:58502"/>
        <dbReference type="EC" id="2.7.1.156"/>
    </reaction>
</comment>
<evidence type="ECO:0000256" key="6">
    <source>
        <dbReference type="ARBA" id="ARBA00005159"/>
    </source>
</evidence>
<keyword evidence="13" id="KW-0418">Kinase</keyword>
<comment type="pathway">
    <text evidence="5">Cofactor biosynthesis; adenosylcobalamin biosynthesis; adenosylcobalamin from cob(II)yrinate a,c-diamide: step 6/7.</text>
</comment>
<evidence type="ECO:0000256" key="17">
    <source>
        <dbReference type="ARBA" id="ARBA00030571"/>
    </source>
</evidence>
<dbReference type="PANTHER" id="PTHR34848:SF1">
    <property type="entry name" value="BIFUNCTIONAL ADENOSYLCOBALAMIN BIOSYNTHESIS PROTEIN COBU"/>
    <property type="match status" value="1"/>
</dbReference>
<reference evidence="18 19" key="1">
    <citation type="journal article" date="2019" name="Int. J. Syst. Evol. Microbiol.">
        <title>The Global Catalogue of Microorganisms (GCM) 10K type strain sequencing project: providing services to taxonomists for standard genome sequencing and annotation.</title>
        <authorList>
            <consortium name="The Broad Institute Genomics Platform"/>
            <consortium name="The Broad Institute Genome Sequencing Center for Infectious Disease"/>
            <person name="Wu L."/>
            <person name="Ma J."/>
        </authorList>
    </citation>
    <scope>NUCLEOTIDE SEQUENCE [LARGE SCALE GENOMIC DNA]</scope>
    <source>
        <strain evidence="18 19">JCM 10696</strain>
    </source>
</reference>